<keyword evidence="2" id="KW-0804">Transcription</keyword>
<evidence type="ECO:0000256" key="1">
    <source>
        <dbReference type="ARBA" id="ARBA00023015"/>
    </source>
</evidence>
<keyword evidence="7" id="KW-1185">Reference proteome</keyword>
<organism evidence="6 7">
    <name type="scientific">Neocucurbitaria cava</name>
    <dbReference type="NCBI Taxonomy" id="798079"/>
    <lineage>
        <taxon>Eukaryota</taxon>
        <taxon>Fungi</taxon>
        <taxon>Dikarya</taxon>
        <taxon>Ascomycota</taxon>
        <taxon>Pezizomycotina</taxon>
        <taxon>Dothideomycetes</taxon>
        <taxon>Pleosporomycetidae</taxon>
        <taxon>Pleosporales</taxon>
        <taxon>Pleosporineae</taxon>
        <taxon>Cucurbitariaceae</taxon>
        <taxon>Neocucurbitaria</taxon>
    </lineage>
</organism>
<comment type="caution">
    <text evidence="6">The sequence shown here is derived from an EMBL/GenBank/DDBJ whole genome shotgun (WGS) entry which is preliminary data.</text>
</comment>
<dbReference type="GO" id="GO:0005634">
    <property type="term" value="C:nucleus"/>
    <property type="evidence" value="ECO:0007669"/>
    <property type="project" value="TreeGrafter"/>
</dbReference>
<evidence type="ECO:0000313" key="7">
    <source>
        <dbReference type="Proteomes" id="UP001140560"/>
    </source>
</evidence>
<reference evidence="6" key="1">
    <citation type="submission" date="2022-10" db="EMBL/GenBank/DDBJ databases">
        <title>Tapping the CABI collections for fungal endophytes: first genome assemblies for Collariella, Neodidymelliopsis, Ascochyta clinopodiicola, Didymella pomorum, Didymosphaeria variabile, Neocosmospora piperis and Neocucurbitaria cava.</title>
        <authorList>
            <person name="Hill R."/>
        </authorList>
    </citation>
    <scope>NUCLEOTIDE SEQUENCE</scope>
    <source>
        <strain evidence="6">IMI 356814</strain>
    </source>
</reference>
<feature type="transmembrane region" description="Helical" evidence="4">
    <location>
        <begin position="6"/>
        <end position="34"/>
    </location>
</feature>
<dbReference type="Proteomes" id="UP001140560">
    <property type="component" value="Unassembled WGS sequence"/>
</dbReference>
<keyword evidence="4" id="KW-0812">Transmembrane</keyword>
<evidence type="ECO:0000256" key="3">
    <source>
        <dbReference type="ARBA" id="ARBA00023242"/>
    </source>
</evidence>
<accession>A0A9W9CQS3</accession>
<dbReference type="InterPro" id="IPR051127">
    <property type="entry name" value="Fungal_SecMet_Regulators"/>
</dbReference>
<dbReference type="EMBL" id="JAPEUY010000003">
    <property type="protein sequence ID" value="KAJ4375337.1"/>
    <property type="molecule type" value="Genomic_DNA"/>
</dbReference>
<dbReference type="GO" id="GO:0000978">
    <property type="term" value="F:RNA polymerase II cis-regulatory region sequence-specific DNA binding"/>
    <property type="evidence" value="ECO:0007669"/>
    <property type="project" value="TreeGrafter"/>
</dbReference>
<proteinExistence type="predicted"/>
<keyword evidence="4" id="KW-0472">Membrane</keyword>
<keyword evidence="4" id="KW-1133">Transmembrane helix</keyword>
<dbReference type="GO" id="GO:0000435">
    <property type="term" value="P:positive regulation of transcription from RNA polymerase II promoter by galactose"/>
    <property type="evidence" value="ECO:0007669"/>
    <property type="project" value="TreeGrafter"/>
</dbReference>
<feature type="domain" description="Xylanolytic transcriptional activator regulatory" evidence="5">
    <location>
        <begin position="110"/>
        <end position="209"/>
    </location>
</feature>
<keyword evidence="3" id="KW-0539">Nucleus</keyword>
<evidence type="ECO:0000313" key="6">
    <source>
        <dbReference type="EMBL" id="KAJ4375337.1"/>
    </source>
</evidence>
<dbReference type="GO" id="GO:0006351">
    <property type="term" value="P:DNA-templated transcription"/>
    <property type="evidence" value="ECO:0007669"/>
    <property type="project" value="InterPro"/>
</dbReference>
<evidence type="ECO:0000259" key="5">
    <source>
        <dbReference type="Pfam" id="PF04082"/>
    </source>
</evidence>
<evidence type="ECO:0000256" key="2">
    <source>
        <dbReference type="ARBA" id="ARBA00023163"/>
    </source>
</evidence>
<gene>
    <name evidence="6" type="ORF">N0V83_002423</name>
</gene>
<dbReference type="CDD" id="cd12148">
    <property type="entry name" value="fungal_TF_MHR"/>
    <property type="match status" value="1"/>
</dbReference>
<dbReference type="GO" id="GO:0000981">
    <property type="term" value="F:DNA-binding transcription factor activity, RNA polymerase II-specific"/>
    <property type="evidence" value="ECO:0007669"/>
    <property type="project" value="TreeGrafter"/>
</dbReference>
<dbReference type="InterPro" id="IPR007219">
    <property type="entry name" value="XnlR_reg_dom"/>
</dbReference>
<keyword evidence="1" id="KW-0805">Transcription regulation</keyword>
<dbReference type="AlphaFoldDB" id="A0A9W9CQS3"/>
<evidence type="ECO:0000256" key="4">
    <source>
        <dbReference type="SAM" id="Phobius"/>
    </source>
</evidence>
<protein>
    <recommendedName>
        <fullName evidence="5">Xylanolytic transcriptional activator regulatory domain-containing protein</fullName>
    </recommendedName>
</protein>
<dbReference type="OrthoDB" id="4064873at2759"/>
<dbReference type="PANTHER" id="PTHR47424">
    <property type="entry name" value="REGULATORY PROTEIN GAL4"/>
    <property type="match status" value="1"/>
</dbReference>
<dbReference type="GO" id="GO:0008270">
    <property type="term" value="F:zinc ion binding"/>
    <property type="evidence" value="ECO:0007669"/>
    <property type="project" value="InterPro"/>
</dbReference>
<dbReference type="Pfam" id="PF04082">
    <property type="entry name" value="Fungal_trans"/>
    <property type="match status" value="1"/>
</dbReference>
<sequence length="231" mass="25673">MEKKVWHILGLMAMLILLTFLLVYIGDTASLSFLDFLRRHLRPYVGATSFTDGERQNPMLENDVAHVMSVETNLNVEEEEALFRSYSEATSGLLHLFSSADSDDFMELTGADTKREDLAAHDMVLAIGAQARANGPRDAQTAAMYFSRAQSIAFEDMLTHTSLSMVRLFILLAFFALGACQQSAAFMYLGVASKAAIVLGLHQPMSWKRLQQANGPNLRYSVFLSNSLNSY</sequence>
<name>A0A9W9CQS3_9PLEO</name>
<dbReference type="PANTHER" id="PTHR47424:SF9">
    <property type="entry name" value="TAH-2"/>
    <property type="match status" value="1"/>
</dbReference>